<keyword evidence="2" id="KW-1185">Reference proteome</keyword>
<proteinExistence type="predicted"/>
<protein>
    <submittedName>
        <fullName evidence="1">Uncharacterized protein</fullName>
    </submittedName>
</protein>
<accession>A0ACC1B3Z6</accession>
<dbReference type="EMBL" id="CM047903">
    <property type="protein sequence ID" value="KAJ0093601.1"/>
    <property type="molecule type" value="Genomic_DNA"/>
</dbReference>
<evidence type="ECO:0000313" key="2">
    <source>
        <dbReference type="Proteomes" id="UP001164250"/>
    </source>
</evidence>
<evidence type="ECO:0000313" key="1">
    <source>
        <dbReference type="EMBL" id="KAJ0093601.1"/>
    </source>
</evidence>
<reference evidence="2" key="1">
    <citation type="journal article" date="2023" name="G3 (Bethesda)">
        <title>Genome assembly and association tests identify interacting loci associated with vigor, precocity, and sex in interspecific pistachio rootstocks.</title>
        <authorList>
            <person name="Palmer W."/>
            <person name="Jacygrad E."/>
            <person name="Sagayaradj S."/>
            <person name="Cavanaugh K."/>
            <person name="Han R."/>
            <person name="Bertier L."/>
            <person name="Beede B."/>
            <person name="Kafkas S."/>
            <person name="Golino D."/>
            <person name="Preece J."/>
            <person name="Michelmore R."/>
        </authorList>
    </citation>
    <scope>NUCLEOTIDE SEQUENCE [LARGE SCALE GENOMIC DNA]</scope>
</reference>
<dbReference type="Proteomes" id="UP001164250">
    <property type="component" value="Chromosome 7"/>
</dbReference>
<gene>
    <name evidence="1" type="ORF">Patl1_26524</name>
</gene>
<organism evidence="1 2">
    <name type="scientific">Pistacia atlantica</name>
    <dbReference type="NCBI Taxonomy" id="434234"/>
    <lineage>
        <taxon>Eukaryota</taxon>
        <taxon>Viridiplantae</taxon>
        <taxon>Streptophyta</taxon>
        <taxon>Embryophyta</taxon>
        <taxon>Tracheophyta</taxon>
        <taxon>Spermatophyta</taxon>
        <taxon>Magnoliopsida</taxon>
        <taxon>eudicotyledons</taxon>
        <taxon>Gunneridae</taxon>
        <taxon>Pentapetalae</taxon>
        <taxon>rosids</taxon>
        <taxon>malvids</taxon>
        <taxon>Sapindales</taxon>
        <taxon>Anacardiaceae</taxon>
        <taxon>Pistacia</taxon>
    </lineage>
</organism>
<sequence>MQAIKTVANDLALIGHPLTEDEIVHHVLRGLTSEFKEISAGIRARSEAISFEELYEKLSDHEMFLKLDDARKDSHQFTAQYSQRSSSNNSGRRYNNSWHNRNPHNQNNNSRPQSPNNFQPFKGSGGNFQGTSFSLTESVLNRWYLDSPTSTPPSHPQTSGILGACPSSLESPITHLKSPPSSRPRPYVSKTQGLTRSFLSRPSPSSNSRDSAHHPSTSLTPTRASASPLPDPSMTASSDQVTIPIPVSSPSSSFTSSTLHSLSP</sequence>
<name>A0ACC1B3Z6_9ROSI</name>
<comment type="caution">
    <text evidence="1">The sequence shown here is derived from an EMBL/GenBank/DDBJ whole genome shotgun (WGS) entry which is preliminary data.</text>
</comment>